<dbReference type="AlphaFoldDB" id="A0A2V5J167"/>
<protein>
    <submittedName>
        <fullName evidence="1">Glyoxalase family protein</fullName>
    </submittedName>
</protein>
<reference evidence="1 2" key="1">
    <citation type="submission" date="2018-02" db="EMBL/GenBank/DDBJ databases">
        <title>The genomes of Aspergillus section Nigri reveals drivers in fungal speciation.</title>
        <authorList>
            <consortium name="DOE Joint Genome Institute"/>
            <person name="Vesth T.C."/>
            <person name="Nybo J."/>
            <person name="Theobald S."/>
            <person name="Brandl J."/>
            <person name="Frisvad J.C."/>
            <person name="Nielsen K.F."/>
            <person name="Lyhne E.K."/>
            <person name="Kogle M.E."/>
            <person name="Kuo A."/>
            <person name="Riley R."/>
            <person name="Clum A."/>
            <person name="Nolan M."/>
            <person name="Lipzen A."/>
            <person name="Salamov A."/>
            <person name="Henrissat B."/>
            <person name="Wiebenga A."/>
            <person name="De vries R.P."/>
            <person name="Grigoriev I.V."/>
            <person name="Mortensen U.H."/>
            <person name="Andersen M.R."/>
            <person name="Baker S.E."/>
        </authorList>
    </citation>
    <scope>NUCLEOTIDE SEQUENCE [LARGE SCALE GENOMIC DNA]</scope>
    <source>
        <strain evidence="1 2">CBS 114.80</strain>
    </source>
</reference>
<evidence type="ECO:0000313" key="1">
    <source>
        <dbReference type="EMBL" id="PYI35410.1"/>
    </source>
</evidence>
<evidence type="ECO:0000313" key="2">
    <source>
        <dbReference type="Proteomes" id="UP000248817"/>
    </source>
</evidence>
<gene>
    <name evidence="1" type="ORF">BP00DRAFT_334203</name>
</gene>
<dbReference type="Proteomes" id="UP000248817">
    <property type="component" value="Unassembled WGS sequence"/>
</dbReference>
<sequence length="191" mass="21283">MTSSPTSRNAVDLLTSLAAIITTIATNLHANRLDRARLRATLKEYAARAESDGKLINASRQSQRCVEHGLLLAYVHMEFIASVLRYNLTVPATAVKWYSVRSLLLKRYRLSLFGIAAQARDLRAQLENIQNKAELLYADFAEGGVEIPETPILYRKVTACEPVGAPPEGMFCLCVRVFRVDVLIWDGFSDP</sequence>
<accession>A0A2V5J167</accession>
<organism evidence="1 2">
    <name type="scientific">Aspergillus indologenus CBS 114.80</name>
    <dbReference type="NCBI Taxonomy" id="1450541"/>
    <lineage>
        <taxon>Eukaryota</taxon>
        <taxon>Fungi</taxon>
        <taxon>Dikarya</taxon>
        <taxon>Ascomycota</taxon>
        <taxon>Pezizomycotina</taxon>
        <taxon>Eurotiomycetes</taxon>
        <taxon>Eurotiomycetidae</taxon>
        <taxon>Eurotiales</taxon>
        <taxon>Aspergillaceae</taxon>
        <taxon>Aspergillus</taxon>
        <taxon>Aspergillus subgen. Circumdati</taxon>
    </lineage>
</organism>
<proteinExistence type="predicted"/>
<dbReference type="EMBL" id="KZ825469">
    <property type="protein sequence ID" value="PYI35410.1"/>
    <property type="molecule type" value="Genomic_DNA"/>
</dbReference>
<keyword evidence="2" id="KW-1185">Reference proteome</keyword>
<name>A0A2V5J167_9EURO</name>